<proteinExistence type="inferred from homology"/>
<dbReference type="RefSeq" id="WP_221249316.1">
    <property type="nucleotide sequence ID" value="NZ_AP024355.1"/>
</dbReference>
<keyword evidence="5 9" id="KW-0547">Nucleotide-binding</keyword>
<dbReference type="Gene3D" id="3.30.230.10">
    <property type="match status" value="1"/>
</dbReference>
<keyword evidence="7 9" id="KW-0067">ATP-binding</keyword>
<dbReference type="Gene3D" id="3.30.70.890">
    <property type="entry name" value="GHMP kinase, C-terminal domain"/>
    <property type="match status" value="1"/>
</dbReference>
<dbReference type="Pfam" id="PF08544">
    <property type="entry name" value="GHMP_kinases_C"/>
    <property type="match status" value="1"/>
</dbReference>
<dbReference type="GO" id="GO:0016301">
    <property type="term" value="F:kinase activity"/>
    <property type="evidence" value="ECO:0007669"/>
    <property type="project" value="UniProtKB-KW"/>
</dbReference>
<protein>
    <recommendedName>
        <fullName evidence="3 9">4-diphosphocytidyl-2-C-methyl-D-erythritol kinase</fullName>
        <shortName evidence="9">CMK</shortName>
        <ecNumber evidence="2 9">2.7.1.148</ecNumber>
    </recommendedName>
    <alternativeName>
        <fullName evidence="8 9">4-(cytidine-5'-diphospho)-2-C-methyl-D-erythritol kinase</fullName>
    </alternativeName>
</protein>
<keyword evidence="9" id="KW-0414">Isoprene biosynthesis</keyword>
<dbReference type="InterPro" id="IPR020568">
    <property type="entry name" value="Ribosomal_Su5_D2-typ_SF"/>
</dbReference>
<evidence type="ECO:0000259" key="11">
    <source>
        <dbReference type="Pfam" id="PF08544"/>
    </source>
</evidence>
<dbReference type="SUPFAM" id="SSF55060">
    <property type="entry name" value="GHMP Kinase, C-terminal domain"/>
    <property type="match status" value="1"/>
</dbReference>
<keyword evidence="4 9" id="KW-0808">Transferase</keyword>
<accession>A0ABN6E0Y5</accession>
<reference evidence="12 13" key="1">
    <citation type="journal article" date="2016" name="C (Basel)">
        <title>Selective Growth of and Electricity Production by Marine Exoelectrogenic Bacteria in Self-Aggregated Hydrogel of Microbially Reduced Graphene Oxide.</title>
        <authorList>
            <person name="Yoshida N."/>
            <person name="Goto Y."/>
            <person name="Miyata Y."/>
        </authorList>
    </citation>
    <scope>NUCLEOTIDE SEQUENCE [LARGE SCALE GENOMIC DNA]</scope>
    <source>
        <strain evidence="12 13">NIT-T3</strain>
    </source>
</reference>
<evidence type="ECO:0000259" key="10">
    <source>
        <dbReference type="Pfam" id="PF00288"/>
    </source>
</evidence>
<keyword evidence="13" id="KW-1185">Reference proteome</keyword>
<dbReference type="InterPro" id="IPR036554">
    <property type="entry name" value="GHMP_kinase_C_sf"/>
</dbReference>
<evidence type="ECO:0000313" key="12">
    <source>
        <dbReference type="EMBL" id="BCR05924.1"/>
    </source>
</evidence>
<feature type="binding site" evidence="9">
    <location>
        <begin position="94"/>
        <end position="104"/>
    </location>
    <ligand>
        <name>ATP</name>
        <dbReference type="ChEBI" id="CHEBI:30616"/>
    </ligand>
</feature>
<dbReference type="EMBL" id="AP024355">
    <property type="protein sequence ID" value="BCR05924.1"/>
    <property type="molecule type" value="Genomic_DNA"/>
</dbReference>
<evidence type="ECO:0000256" key="8">
    <source>
        <dbReference type="ARBA" id="ARBA00032554"/>
    </source>
</evidence>
<dbReference type="InterPro" id="IPR006204">
    <property type="entry name" value="GHMP_kinase_N_dom"/>
</dbReference>
<comment type="catalytic activity">
    <reaction evidence="9">
        <text>4-CDP-2-C-methyl-D-erythritol + ATP = 4-CDP-2-C-methyl-D-erythritol 2-phosphate + ADP + H(+)</text>
        <dbReference type="Rhea" id="RHEA:18437"/>
        <dbReference type="ChEBI" id="CHEBI:15378"/>
        <dbReference type="ChEBI" id="CHEBI:30616"/>
        <dbReference type="ChEBI" id="CHEBI:57823"/>
        <dbReference type="ChEBI" id="CHEBI:57919"/>
        <dbReference type="ChEBI" id="CHEBI:456216"/>
        <dbReference type="EC" id="2.7.1.148"/>
    </reaction>
</comment>
<dbReference type="NCBIfam" id="TIGR00154">
    <property type="entry name" value="ispE"/>
    <property type="match status" value="1"/>
</dbReference>
<evidence type="ECO:0000256" key="4">
    <source>
        <dbReference type="ARBA" id="ARBA00022679"/>
    </source>
</evidence>
<dbReference type="SUPFAM" id="SSF54211">
    <property type="entry name" value="Ribosomal protein S5 domain 2-like"/>
    <property type="match status" value="1"/>
</dbReference>
<evidence type="ECO:0000256" key="2">
    <source>
        <dbReference type="ARBA" id="ARBA00012052"/>
    </source>
</evidence>
<keyword evidence="6 9" id="KW-0418">Kinase</keyword>
<dbReference type="EC" id="2.7.1.148" evidence="2 9"/>
<dbReference type="Pfam" id="PF00288">
    <property type="entry name" value="GHMP_kinases_N"/>
    <property type="match status" value="1"/>
</dbReference>
<dbReference type="PANTHER" id="PTHR43527:SF2">
    <property type="entry name" value="4-DIPHOSPHOCYTIDYL-2-C-METHYL-D-ERYTHRITOL KINASE, CHLOROPLASTIC"/>
    <property type="match status" value="1"/>
</dbReference>
<name>A0ABN6E0Y5_9BACT</name>
<comment type="pathway">
    <text evidence="9">Isoprenoid biosynthesis; isopentenyl diphosphate biosynthesis via DXP pathway; isopentenyl diphosphate from 1-deoxy-D-xylulose 5-phosphate: step 3/6.</text>
</comment>
<dbReference type="InterPro" id="IPR014721">
    <property type="entry name" value="Ribsml_uS5_D2-typ_fold_subgr"/>
</dbReference>
<comment type="function">
    <text evidence="9">Catalyzes the phosphorylation of the position 2 hydroxy group of 4-diphosphocytidyl-2C-methyl-D-erythritol.</text>
</comment>
<organism evidence="12 13">
    <name type="scientific">Desulfuromonas versatilis</name>
    <dbReference type="NCBI Taxonomy" id="2802975"/>
    <lineage>
        <taxon>Bacteria</taxon>
        <taxon>Pseudomonadati</taxon>
        <taxon>Thermodesulfobacteriota</taxon>
        <taxon>Desulfuromonadia</taxon>
        <taxon>Desulfuromonadales</taxon>
        <taxon>Desulfuromonadaceae</taxon>
        <taxon>Desulfuromonas</taxon>
    </lineage>
</organism>
<evidence type="ECO:0000256" key="3">
    <source>
        <dbReference type="ARBA" id="ARBA00017473"/>
    </source>
</evidence>
<dbReference type="InterPro" id="IPR004424">
    <property type="entry name" value="IspE"/>
</dbReference>
<evidence type="ECO:0000256" key="5">
    <source>
        <dbReference type="ARBA" id="ARBA00022741"/>
    </source>
</evidence>
<evidence type="ECO:0000256" key="6">
    <source>
        <dbReference type="ARBA" id="ARBA00022777"/>
    </source>
</evidence>
<dbReference type="PIRSF" id="PIRSF010376">
    <property type="entry name" value="IspE"/>
    <property type="match status" value="1"/>
</dbReference>
<evidence type="ECO:0000256" key="9">
    <source>
        <dbReference type="HAMAP-Rule" id="MF_00061"/>
    </source>
</evidence>
<dbReference type="NCBIfam" id="NF011202">
    <property type="entry name" value="PRK14608.1"/>
    <property type="match status" value="1"/>
</dbReference>
<evidence type="ECO:0000256" key="1">
    <source>
        <dbReference type="ARBA" id="ARBA00009684"/>
    </source>
</evidence>
<comment type="similarity">
    <text evidence="1 9">Belongs to the GHMP kinase family. IspE subfamily.</text>
</comment>
<sequence length="281" mass="29561">MVKEFLAPAKINLCLHVLGKRPDGYHDVAMLMQRISLYDRVRIALVAEGGVRVNCSGLALAPGEENIAARAARRILELSGVSTGVEIHIDKQIPVAAGLGGGSSDAATVLVGLNEMLGAGLDPVTLVAEGAKLGADVPFFVNGRTAWATGIGECLQSVDGLPPAWYVLINPGVAVSTAWVYQNLRLTSQGVVAKLPKFPRTVGELAGFLANDLERVTIAGFPIVEEVKARVLDLGARGALMSGSGPTVFGVFDSRDAAESALSQLRQMAGWRVFLAHPLED</sequence>
<feature type="active site" evidence="9">
    <location>
        <position position="136"/>
    </location>
</feature>
<feature type="active site" evidence="9">
    <location>
        <position position="10"/>
    </location>
</feature>
<feature type="domain" description="GHMP kinase C-terminal" evidence="11">
    <location>
        <begin position="200"/>
        <end position="267"/>
    </location>
</feature>
<feature type="domain" description="GHMP kinase N-terminal" evidence="10">
    <location>
        <begin position="66"/>
        <end position="143"/>
    </location>
</feature>
<reference evidence="12 13" key="2">
    <citation type="journal article" date="2021" name="Int. J. Syst. Evol. Microbiol.">
        <title>Isolation and Polyphasic Characterization of Desulfuromonas versatilis sp. Nov., an Electrogenic Bacteria Capable of Versatile Metabolism Isolated from a Graphene Oxide-Reducing Enrichment Culture.</title>
        <authorList>
            <person name="Xie L."/>
            <person name="Yoshida N."/>
            <person name="Ishii S."/>
            <person name="Meng L."/>
        </authorList>
    </citation>
    <scope>NUCLEOTIDE SEQUENCE [LARGE SCALE GENOMIC DNA]</scope>
    <source>
        <strain evidence="12 13">NIT-T3</strain>
    </source>
</reference>
<dbReference type="PANTHER" id="PTHR43527">
    <property type="entry name" value="4-DIPHOSPHOCYTIDYL-2-C-METHYL-D-ERYTHRITOL KINASE, CHLOROPLASTIC"/>
    <property type="match status" value="1"/>
</dbReference>
<gene>
    <name evidence="9 12" type="primary">ispE</name>
    <name evidence="12" type="ORF">DESUT3_29930</name>
</gene>
<dbReference type="InterPro" id="IPR013750">
    <property type="entry name" value="GHMP_kinase_C_dom"/>
</dbReference>
<evidence type="ECO:0000256" key="7">
    <source>
        <dbReference type="ARBA" id="ARBA00022840"/>
    </source>
</evidence>
<dbReference type="HAMAP" id="MF_00061">
    <property type="entry name" value="IspE"/>
    <property type="match status" value="1"/>
</dbReference>
<evidence type="ECO:0000313" key="13">
    <source>
        <dbReference type="Proteomes" id="UP001319827"/>
    </source>
</evidence>
<dbReference type="Proteomes" id="UP001319827">
    <property type="component" value="Chromosome"/>
</dbReference>